<dbReference type="SUPFAM" id="SSF69618">
    <property type="entry name" value="HemD-like"/>
    <property type="match status" value="1"/>
</dbReference>
<dbReference type="GO" id="GO:0004852">
    <property type="term" value="F:uroporphyrinogen-III synthase activity"/>
    <property type="evidence" value="ECO:0007669"/>
    <property type="project" value="UniProtKB-UniRule"/>
</dbReference>
<dbReference type="PANTHER" id="PTHR38042">
    <property type="entry name" value="UROPORPHYRINOGEN-III SYNTHASE, CHLOROPLASTIC"/>
    <property type="match status" value="1"/>
</dbReference>
<evidence type="ECO:0000256" key="5">
    <source>
        <dbReference type="ARBA" id="ARBA00023244"/>
    </source>
</evidence>
<dbReference type="PANTHER" id="PTHR38042:SF1">
    <property type="entry name" value="UROPORPHYRINOGEN-III SYNTHASE, CHLOROPLASTIC"/>
    <property type="match status" value="1"/>
</dbReference>
<dbReference type="KEGG" id="brv:CFK39_05825"/>
<comment type="pathway">
    <text evidence="1 9">Porphyrin-containing compound metabolism; protoporphyrin-IX biosynthesis; coproporphyrinogen-III from 5-aminolevulinate: step 3/4.</text>
</comment>
<proteinExistence type="inferred from homology"/>
<dbReference type="Gene3D" id="3.40.50.10090">
    <property type="match status" value="2"/>
</dbReference>
<dbReference type="EMBL" id="CP022316">
    <property type="protein sequence ID" value="ASK65430.1"/>
    <property type="molecule type" value="Genomic_DNA"/>
</dbReference>
<comment type="function">
    <text evidence="6 9">Catalyzes cyclization of the linear tetrapyrrole, hydroxymethylbilane, to the macrocyclic uroporphyrinogen III.</text>
</comment>
<evidence type="ECO:0000259" key="10">
    <source>
        <dbReference type="Pfam" id="PF02602"/>
    </source>
</evidence>
<dbReference type="OrthoDB" id="4793174at2"/>
<protein>
    <recommendedName>
        <fullName evidence="7 9">Uroporphyrinogen-III synthase</fullName>
        <ecNumber evidence="3 9">4.2.1.75</ecNumber>
    </recommendedName>
</protein>
<evidence type="ECO:0000256" key="7">
    <source>
        <dbReference type="ARBA" id="ARBA00040167"/>
    </source>
</evidence>
<evidence type="ECO:0000313" key="12">
    <source>
        <dbReference type="Proteomes" id="UP000198398"/>
    </source>
</evidence>
<dbReference type="GO" id="GO:0006782">
    <property type="term" value="P:protoporphyrinogen IX biosynthetic process"/>
    <property type="evidence" value="ECO:0007669"/>
    <property type="project" value="UniProtKB-UniRule"/>
</dbReference>
<dbReference type="UniPathway" id="UPA00251">
    <property type="reaction ID" value="UER00320"/>
</dbReference>
<evidence type="ECO:0000256" key="8">
    <source>
        <dbReference type="ARBA" id="ARBA00048617"/>
    </source>
</evidence>
<evidence type="ECO:0000313" key="11">
    <source>
        <dbReference type="EMBL" id="ASK65430.1"/>
    </source>
</evidence>
<dbReference type="AlphaFoldDB" id="A0A220UBM1"/>
<sequence>MGAASAPRPVLVTRPAGRGATLLELLHTAGIQAEHHPLIRLVPGADAELAAARALLAAGDCTHLVVTSRTVAELLAPVEVAPTVEIVAVGEGTAEALRTIGLTPDLVAAGSGADLVAQMPAAADAASVLFPASSAAARTVPEGLRAKGYLVRELTAYRPEPLDPPDDVRAGLAAGHYGALVLTSPMIARRAAALGVHPSTPIVSIGAPTSRAAKAAGLTVSRQAAETTDAALLTAVQEVLTPAPPTPHLFHPHSPSPKES</sequence>
<dbReference type="EC" id="4.2.1.75" evidence="3 9"/>
<organism evidence="11 12">
    <name type="scientific">Brachybacterium avium</name>
    <dbReference type="NCBI Taxonomy" id="2017485"/>
    <lineage>
        <taxon>Bacteria</taxon>
        <taxon>Bacillati</taxon>
        <taxon>Actinomycetota</taxon>
        <taxon>Actinomycetes</taxon>
        <taxon>Micrococcales</taxon>
        <taxon>Dermabacteraceae</taxon>
        <taxon>Brachybacterium</taxon>
    </lineage>
</organism>
<evidence type="ECO:0000256" key="4">
    <source>
        <dbReference type="ARBA" id="ARBA00023239"/>
    </source>
</evidence>
<comment type="catalytic activity">
    <reaction evidence="8 9">
        <text>hydroxymethylbilane = uroporphyrinogen III + H2O</text>
        <dbReference type="Rhea" id="RHEA:18965"/>
        <dbReference type="ChEBI" id="CHEBI:15377"/>
        <dbReference type="ChEBI" id="CHEBI:57308"/>
        <dbReference type="ChEBI" id="CHEBI:57845"/>
        <dbReference type="EC" id="4.2.1.75"/>
    </reaction>
</comment>
<name>A0A220UBM1_9MICO</name>
<dbReference type="Proteomes" id="UP000198398">
    <property type="component" value="Chromosome"/>
</dbReference>
<evidence type="ECO:0000256" key="1">
    <source>
        <dbReference type="ARBA" id="ARBA00004772"/>
    </source>
</evidence>
<dbReference type="InterPro" id="IPR039793">
    <property type="entry name" value="UROS/Hem4"/>
</dbReference>
<accession>A0A220UBM1</accession>
<evidence type="ECO:0000256" key="9">
    <source>
        <dbReference type="RuleBase" id="RU366031"/>
    </source>
</evidence>
<dbReference type="InterPro" id="IPR003754">
    <property type="entry name" value="4pyrrol_synth_uPrphyn_synth"/>
</dbReference>
<keyword evidence="12" id="KW-1185">Reference proteome</keyword>
<dbReference type="GO" id="GO:0006780">
    <property type="term" value="P:uroporphyrinogen III biosynthetic process"/>
    <property type="evidence" value="ECO:0007669"/>
    <property type="project" value="UniProtKB-UniRule"/>
</dbReference>
<evidence type="ECO:0000256" key="2">
    <source>
        <dbReference type="ARBA" id="ARBA00008133"/>
    </source>
</evidence>
<dbReference type="InterPro" id="IPR036108">
    <property type="entry name" value="4pyrrol_syn_uPrphyn_synt_sf"/>
</dbReference>
<gene>
    <name evidence="11" type="ORF">CFK39_05825</name>
</gene>
<evidence type="ECO:0000256" key="6">
    <source>
        <dbReference type="ARBA" id="ARBA00037589"/>
    </source>
</evidence>
<reference evidence="12" key="1">
    <citation type="submission" date="2017-07" db="EMBL/GenBank/DDBJ databases">
        <title>Brachybacterium sp. VR2415.</title>
        <authorList>
            <person name="Tak E.J."/>
            <person name="Bae J.-W."/>
        </authorList>
    </citation>
    <scope>NUCLEOTIDE SEQUENCE [LARGE SCALE GENOMIC DNA]</scope>
    <source>
        <strain evidence="12">VR2415</strain>
    </source>
</reference>
<keyword evidence="5 9" id="KW-0627">Porphyrin biosynthesis</keyword>
<evidence type="ECO:0000256" key="3">
    <source>
        <dbReference type="ARBA" id="ARBA00013109"/>
    </source>
</evidence>
<dbReference type="Pfam" id="PF02602">
    <property type="entry name" value="HEM4"/>
    <property type="match status" value="1"/>
</dbReference>
<dbReference type="CDD" id="cd06578">
    <property type="entry name" value="HemD"/>
    <property type="match status" value="1"/>
</dbReference>
<feature type="domain" description="Tetrapyrrole biosynthesis uroporphyrinogen III synthase" evidence="10">
    <location>
        <begin position="22"/>
        <end position="233"/>
    </location>
</feature>
<keyword evidence="4 9" id="KW-0456">Lyase</keyword>
<dbReference type="RefSeq" id="WP_089064671.1">
    <property type="nucleotide sequence ID" value="NZ_CP022316.1"/>
</dbReference>
<comment type="similarity">
    <text evidence="2 9">Belongs to the uroporphyrinogen-III synthase family.</text>
</comment>